<dbReference type="InterPro" id="IPR008547">
    <property type="entry name" value="DUF829_TMEM53"/>
</dbReference>
<dbReference type="Pfam" id="PF05705">
    <property type="entry name" value="DUF829"/>
    <property type="match status" value="1"/>
</dbReference>
<dbReference type="OrthoDB" id="77878at2759"/>
<gene>
    <name evidence="1" type="ORF">OSB1V03_LOCUS16428</name>
</gene>
<dbReference type="AlphaFoldDB" id="A0A7R9L6Y1"/>
<name>A0A7R9L6Y1_9ACAR</name>
<reference evidence="1" key="1">
    <citation type="submission" date="2020-11" db="EMBL/GenBank/DDBJ databases">
        <authorList>
            <person name="Tran Van P."/>
        </authorList>
    </citation>
    <scope>NUCLEOTIDE SEQUENCE</scope>
</reference>
<protein>
    <submittedName>
        <fullName evidence="1">Uncharacterized protein</fullName>
    </submittedName>
</protein>
<evidence type="ECO:0000313" key="1">
    <source>
        <dbReference type="EMBL" id="CAD7636039.1"/>
    </source>
</evidence>
<dbReference type="SUPFAM" id="SSF53474">
    <property type="entry name" value="alpha/beta-Hydrolases"/>
    <property type="match status" value="1"/>
</dbReference>
<keyword evidence="2" id="KW-1185">Reference proteome</keyword>
<dbReference type="Gene3D" id="3.40.50.1820">
    <property type="entry name" value="alpha/beta hydrolase"/>
    <property type="match status" value="1"/>
</dbReference>
<accession>A0A7R9L6Y1</accession>
<proteinExistence type="predicted"/>
<dbReference type="PANTHER" id="PTHR20908:SF1">
    <property type="entry name" value="LD15586P"/>
    <property type="match status" value="1"/>
</dbReference>
<dbReference type="GO" id="GO:0017171">
    <property type="term" value="F:serine hydrolase activity"/>
    <property type="evidence" value="ECO:0007669"/>
    <property type="project" value="TreeGrafter"/>
</dbReference>
<dbReference type="EMBL" id="OC872858">
    <property type="protein sequence ID" value="CAD7636039.1"/>
    <property type="molecule type" value="Genomic_DNA"/>
</dbReference>
<organism evidence="1">
    <name type="scientific">Medioppia subpectinata</name>
    <dbReference type="NCBI Taxonomy" id="1979941"/>
    <lineage>
        <taxon>Eukaryota</taxon>
        <taxon>Metazoa</taxon>
        <taxon>Ecdysozoa</taxon>
        <taxon>Arthropoda</taxon>
        <taxon>Chelicerata</taxon>
        <taxon>Arachnida</taxon>
        <taxon>Acari</taxon>
        <taxon>Acariformes</taxon>
        <taxon>Sarcoptiformes</taxon>
        <taxon>Oribatida</taxon>
        <taxon>Brachypylina</taxon>
        <taxon>Oppioidea</taxon>
        <taxon>Oppiidae</taxon>
        <taxon>Medioppia</taxon>
    </lineage>
</organism>
<dbReference type="PANTHER" id="PTHR20908">
    <property type="entry name" value="LD15586P"/>
    <property type="match status" value="1"/>
</dbReference>
<evidence type="ECO:0000313" key="2">
    <source>
        <dbReference type="Proteomes" id="UP000759131"/>
    </source>
</evidence>
<sequence length="315" mass="36064">MRQLTYQLIKRHVNHVFNTTTYPRLTPISAAIVNKAYKSSVSTPIKSVDRLVVNKNMTLRYCHPMPVSDETADNAKKASDGRRPLVVFFAWMLAKDQHIEKYRNLYFKRGFDVLTVKTSPLELIFPTRGSQKVAENVMNFMHEKRSDYPSVVVHAFSVGAYQFGEVLVHLQRNGTVLADLAHTVKGVIVDSVADMNVIPVGLSRAVTKNSALRAVFKAMISTHMKLFYSIATKHYAASSEAYKNNVFRCPSLIICSKRDIVGNAEDNRKVMDRWRENNIEVQWKCFENSTHVGHLHKYPEEYKHEIDSFLKKINL</sequence>
<dbReference type="InterPro" id="IPR029058">
    <property type="entry name" value="AB_hydrolase_fold"/>
</dbReference>
<dbReference type="EMBL" id="CAJPIZ010018283">
    <property type="protein sequence ID" value="CAG2116469.1"/>
    <property type="molecule type" value="Genomic_DNA"/>
</dbReference>
<dbReference type="Proteomes" id="UP000759131">
    <property type="component" value="Unassembled WGS sequence"/>
</dbReference>